<evidence type="ECO:0000313" key="2">
    <source>
        <dbReference type="EMBL" id="SQB10279.1"/>
    </source>
</evidence>
<reference evidence="2 4" key="2">
    <citation type="submission" date="2018-06" db="EMBL/GenBank/DDBJ databases">
        <authorList>
            <consortium name="Pathogen Informatics"/>
            <person name="Doyle S."/>
        </authorList>
    </citation>
    <scope>NUCLEOTIDE SEQUENCE [LARGE SCALE GENOMIC DNA]</scope>
    <source>
        <strain evidence="2 4">NCTC11224</strain>
    </source>
</reference>
<organism evidence="1 3">
    <name type="scientific">Enterocloster clostridioformis</name>
    <dbReference type="NCBI Taxonomy" id="1531"/>
    <lineage>
        <taxon>Bacteria</taxon>
        <taxon>Bacillati</taxon>
        <taxon>Bacillota</taxon>
        <taxon>Clostridia</taxon>
        <taxon>Lachnospirales</taxon>
        <taxon>Lachnospiraceae</taxon>
        <taxon>Enterocloster</taxon>
    </lineage>
</organism>
<protein>
    <submittedName>
        <fullName evidence="1">Uncharacterized protein</fullName>
    </submittedName>
</protein>
<evidence type="ECO:0000313" key="3">
    <source>
        <dbReference type="Proteomes" id="UP000095512"/>
    </source>
</evidence>
<dbReference type="AlphaFoldDB" id="A0A174GFM8"/>
<dbReference type="Proteomes" id="UP000095512">
    <property type="component" value="Unassembled WGS sequence"/>
</dbReference>
<sequence>MKEPIQKYFQVGTIQWMTHPPVSYPVCAAMPPKRA</sequence>
<gene>
    <name evidence="1" type="ORF">ERS852480_01494</name>
    <name evidence="2" type="ORF">NCTC11224_01595</name>
</gene>
<dbReference type="EMBL" id="UAVW01000003">
    <property type="protein sequence ID" value="SQB10279.1"/>
    <property type="molecule type" value="Genomic_DNA"/>
</dbReference>
<name>A0A174GFM8_9FIRM</name>
<reference evidence="1 3" key="1">
    <citation type="submission" date="2015-09" db="EMBL/GenBank/DDBJ databases">
        <authorList>
            <consortium name="Pathogen Informatics"/>
        </authorList>
    </citation>
    <scope>NUCLEOTIDE SEQUENCE [LARGE SCALE GENOMIC DNA]</scope>
    <source>
        <strain evidence="1 3">2789STDY5834865</strain>
    </source>
</reference>
<keyword evidence="4" id="KW-1185">Reference proteome</keyword>
<accession>A0A174GFM8</accession>
<dbReference type="EMBL" id="CZAB01000009">
    <property type="protein sequence ID" value="CUO61352.1"/>
    <property type="molecule type" value="Genomic_DNA"/>
</dbReference>
<dbReference type="Proteomes" id="UP000251853">
    <property type="component" value="Unassembled WGS sequence"/>
</dbReference>
<proteinExistence type="predicted"/>
<evidence type="ECO:0000313" key="1">
    <source>
        <dbReference type="EMBL" id="CUO61352.1"/>
    </source>
</evidence>
<evidence type="ECO:0000313" key="4">
    <source>
        <dbReference type="Proteomes" id="UP000251853"/>
    </source>
</evidence>